<proteinExistence type="predicted"/>
<keyword evidence="2" id="KW-1185">Reference proteome</keyword>
<organism evidence="1 2">
    <name type="scientific">Variovorax terrae</name>
    <dbReference type="NCBI Taxonomy" id="2923278"/>
    <lineage>
        <taxon>Bacteria</taxon>
        <taxon>Pseudomonadati</taxon>
        <taxon>Pseudomonadota</taxon>
        <taxon>Betaproteobacteria</taxon>
        <taxon>Burkholderiales</taxon>
        <taxon>Comamonadaceae</taxon>
        <taxon>Variovorax</taxon>
    </lineage>
</organism>
<dbReference type="AlphaFoldDB" id="A0A9X2AQ47"/>
<protein>
    <submittedName>
        <fullName evidence="1">Cytochrome c-type biogenesis protein CcmH</fullName>
    </submittedName>
</protein>
<name>A0A9X2AQ47_9BURK</name>
<comment type="caution">
    <text evidence="1">The sequence shown here is derived from an EMBL/GenBank/DDBJ whole genome shotgun (WGS) entry which is preliminary data.</text>
</comment>
<evidence type="ECO:0000313" key="2">
    <source>
        <dbReference type="Proteomes" id="UP001139447"/>
    </source>
</evidence>
<evidence type="ECO:0000313" key="1">
    <source>
        <dbReference type="EMBL" id="MCJ0764167.1"/>
    </source>
</evidence>
<dbReference type="RefSeq" id="WP_243306734.1">
    <property type="nucleotide sequence ID" value="NZ_JALGBI010000001.1"/>
</dbReference>
<dbReference type="EMBL" id="JALGBI010000001">
    <property type="protein sequence ID" value="MCJ0764167.1"/>
    <property type="molecule type" value="Genomic_DNA"/>
</dbReference>
<reference evidence="1" key="1">
    <citation type="submission" date="2022-03" db="EMBL/GenBank/DDBJ databases">
        <authorList>
            <person name="Woo C.Y."/>
        </authorList>
    </citation>
    <scope>NUCLEOTIDE SEQUENCE</scope>
    <source>
        <strain evidence="1">CYS-02</strain>
    </source>
</reference>
<accession>A0A9X2AQ47</accession>
<sequence>MSEFQPANDNRFIPTGTNMQKITFGPELTKAINRTAQALVTQAFAAVRADLQKQAREMLTAGKSRAEVETFMVREGLPRVFRPPEEPCDLA</sequence>
<dbReference type="Proteomes" id="UP001139447">
    <property type="component" value="Unassembled WGS sequence"/>
</dbReference>
<gene>
    <name evidence="1" type="ORF">MMF98_13210</name>
</gene>